<dbReference type="PIRSF" id="PIRSF002741">
    <property type="entry name" value="MppA"/>
    <property type="match status" value="1"/>
</dbReference>
<dbReference type="InterPro" id="IPR000914">
    <property type="entry name" value="SBP_5_dom"/>
</dbReference>
<comment type="caution">
    <text evidence="6">The sequence shown here is derived from an EMBL/GenBank/DDBJ whole genome shotgun (WGS) entry which is preliminary data.</text>
</comment>
<dbReference type="Gene3D" id="3.10.105.10">
    <property type="entry name" value="Dipeptide-binding Protein, Domain 3"/>
    <property type="match status" value="1"/>
</dbReference>
<dbReference type="Proteomes" id="UP000433101">
    <property type="component" value="Unassembled WGS sequence"/>
</dbReference>
<dbReference type="GO" id="GO:0015833">
    <property type="term" value="P:peptide transport"/>
    <property type="evidence" value="ECO:0007669"/>
    <property type="project" value="TreeGrafter"/>
</dbReference>
<evidence type="ECO:0000259" key="5">
    <source>
        <dbReference type="Pfam" id="PF00496"/>
    </source>
</evidence>
<dbReference type="GO" id="GO:0042884">
    <property type="term" value="P:microcin transport"/>
    <property type="evidence" value="ECO:0007669"/>
    <property type="project" value="TreeGrafter"/>
</dbReference>
<dbReference type="GO" id="GO:0043190">
    <property type="term" value="C:ATP-binding cassette (ABC) transporter complex"/>
    <property type="evidence" value="ECO:0007669"/>
    <property type="project" value="InterPro"/>
</dbReference>
<evidence type="ECO:0000313" key="7">
    <source>
        <dbReference type="Proteomes" id="UP000433101"/>
    </source>
</evidence>
<sequence length="628" mass="71749">MPSFARFRRNAATTLACVLPALFLIGASSTLHEARAAEPEWKHASALTGDPKYPPEFEHFGYVNPDAPKGGIVRLSDVGGFDSFNPVLPRGNPAIGLGLIYDSLTESALDELDISAAYGLIAEAVRYPEDFSWVEYRLNPDARWHDGEPITVDDVIWSFEKITEVNPSQKFYYRHVTGAQKVGDRTVRFTFDGPGNRELPHIVGQLLVLPKHWWEGTDKNGNQRSIESGTLEPPLGSGPYRIRNFEPNRFVEYERVPDYWAANHPVRVGTYNFDRIRYDTFRDSTVLLEAFKGDQYDFRAENSAKNWATGYDFPAVKDGRVILEKFPDKASGVMQAFVPNLRREKFSDERVRRALNLAYDFESANKTTFFGQYKRVGSYFAGTELASSGLPEGKELEILESVRDKIPPEVFTEPYENPVNGDPQKLRENLRMALELLQEAGWKLDGRRLVNAAGEQFEIEFLSNDPNSERLVLPYARNLQRLGIKLNLRVIDTPQYINRIRDRDFDMITSLWPQSLSPGNEQLDFWGSEAADQAQSRNYAGIKDEGVDALIRKVIFASDRDELVAATRALDRVLLHHNFVVPQFYLDVDRTARWDRFGHPDNIPEFTHGFPTIWWWDEEKAARVEQKK</sequence>
<evidence type="ECO:0000313" key="6">
    <source>
        <dbReference type="EMBL" id="MXN66832.1"/>
    </source>
</evidence>
<keyword evidence="3 4" id="KW-0732">Signal</keyword>
<accession>A0A7X3LXE5</accession>
<dbReference type="AlphaFoldDB" id="A0A7X3LXE5"/>
<dbReference type="CDD" id="cd08497">
    <property type="entry name" value="MbnE-like"/>
    <property type="match status" value="1"/>
</dbReference>
<dbReference type="GO" id="GO:0030288">
    <property type="term" value="C:outer membrane-bounded periplasmic space"/>
    <property type="evidence" value="ECO:0007669"/>
    <property type="project" value="TreeGrafter"/>
</dbReference>
<keyword evidence="7" id="KW-1185">Reference proteome</keyword>
<name>A0A7X3LXE5_9HYPH</name>
<dbReference type="Gene3D" id="3.40.190.10">
    <property type="entry name" value="Periplasmic binding protein-like II"/>
    <property type="match status" value="1"/>
</dbReference>
<feature type="domain" description="Solute-binding protein family 5" evidence="5">
    <location>
        <begin position="119"/>
        <end position="530"/>
    </location>
</feature>
<dbReference type="SUPFAM" id="SSF53850">
    <property type="entry name" value="Periplasmic binding protein-like II"/>
    <property type="match status" value="1"/>
</dbReference>
<comment type="similarity">
    <text evidence="2">Belongs to the bacterial solute-binding protein 5 family.</text>
</comment>
<dbReference type="PANTHER" id="PTHR30290:SF64">
    <property type="entry name" value="ABC TRANSPORTER PERIPLASMIC BINDING PROTEIN"/>
    <property type="match status" value="1"/>
</dbReference>
<feature type="chain" id="PRO_5031566764" evidence="4">
    <location>
        <begin position="34"/>
        <end position="628"/>
    </location>
</feature>
<protein>
    <submittedName>
        <fullName evidence="6">ABC transporter substrate-binding protein</fullName>
    </submittedName>
</protein>
<evidence type="ECO:0000256" key="1">
    <source>
        <dbReference type="ARBA" id="ARBA00004418"/>
    </source>
</evidence>
<organism evidence="6 7">
    <name type="scientific">Stappia sediminis</name>
    <dbReference type="NCBI Taxonomy" id="2692190"/>
    <lineage>
        <taxon>Bacteria</taxon>
        <taxon>Pseudomonadati</taxon>
        <taxon>Pseudomonadota</taxon>
        <taxon>Alphaproteobacteria</taxon>
        <taxon>Hyphomicrobiales</taxon>
        <taxon>Stappiaceae</taxon>
        <taxon>Stappia</taxon>
    </lineage>
</organism>
<dbReference type="InterPro" id="IPR039424">
    <property type="entry name" value="SBP_5"/>
</dbReference>
<dbReference type="EMBL" id="WUMV01000008">
    <property type="protein sequence ID" value="MXN66832.1"/>
    <property type="molecule type" value="Genomic_DNA"/>
</dbReference>
<gene>
    <name evidence="6" type="ORF">GR183_18105</name>
</gene>
<dbReference type="PANTHER" id="PTHR30290">
    <property type="entry name" value="PERIPLASMIC BINDING COMPONENT OF ABC TRANSPORTER"/>
    <property type="match status" value="1"/>
</dbReference>
<feature type="signal peptide" evidence="4">
    <location>
        <begin position="1"/>
        <end position="33"/>
    </location>
</feature>
<reference evidence="6 7" key="1">
    <citation type="submission" date="2019-12" db="EMBL/GenBank/DDBJ databases">
        <authorList>
            <person name="Li M."/>
        </authorList>
    </citation>
    <scope>NUCLEOTIDE SEQUENCE [LARGE SCALE GENOMIC DNA]</scope>
    <source>
        <strain evidence="6 7">GBMRC 2046</strain>
    </source>
</reference>
<evidence type="ECO:0000256" key="2">
    <source>
        <dbReference type="ARBA" id="ARBA00005695"/>
    </source>
</evidence>
<dbReference type="InterPro" id="IPR030678">
    <property type="entry name" value="Peptide/Ni-bd"/>
</dbReference>
<evidence type="ECO:0000256" key="3">
    <source>
        <dbReference type="ARBA" id="ARBA00022729"/>
    </source>
</evidence>
<dbReference type="GO" id="GO:1904680">
    <property type="term" value="F:peptide transmembrane transporter activity"/>
    <property type="evidence" value="ECO:0007669"/>
    <property type="project" value="TreeGrafter"/>
</dbReference>
<comment type="subcellular location">
    <subcellularLocation>
        <location evidence="1">Periplasm</location>
    </subcellularLocation>
</comment>
<dbReference type="RefSeq" id="WP_160777065.1">
    <property type="nucleotide sequence ID" value="NZ_WUMV01000008.1"/>
</dbReference>
<proteinExistence type="inferred from homology"/>
<dbReference type="Pfam" id="PF00496">
    <property type="entry name" value="SBP_bac_5"/>
    <property type="match status" value="1"/>
</dbReference>
<evidence type="ECO:0000256" key="4">
    <source>
        <dbReference type="SAM" id="SignalP"/>
    </source>
</evidence>